<proteinExistence type="predicted"/>
<dbReference type="AlphaFoldDB" id="A0AAP9HE16"/>
<gene>
    <name evidence="2" type="ORF">FOC49_07630</name>
</gene>
<keyword evidence="1" id="KW-1133">Transmembrane helix</keyword>
<feature type="transmembrane region" description="Helical" evidence="1">
    <location>
        <begin position="57"/>
        <end position="77"/>
    </location>
</feature>
<name>A0AAP9HE16_9BACL</name>
<dbReference type="RefSeq" id="WP_004632539.1">
    <property type="nucleotide sequence ID" value="NZ_CP046314.1"/>
</dbReference>
<dbReference type="Proteomes" id="UP000425411">
    <property type="component" value="Chromosome"/>
</dbReference>
<keyword evidence="1" id="KW-0472">Membrane</keyword>
<sequence length="171" mass="20307">MKRIKFRHNKYSPGVLYILVIFGVAVGLLAFFGFLTISGIDKGPEYGPIYFREHPIHAVYLIFALIPIFMLFPTWIAKKIWSHEDQEAYIDLYEDYAELNWNDRKVHIKKGELDIKIPRPQPFWYATYILKIPQYRIVLVSSVKENKEKNRVRRSLDIAIKELSIYKKSRK</sequence>
<reference evidence="2 3" key="1">
    <citation type="submission" date="2019-11" db="EMBL/GenBank/DDBJ databases">
        <title>FDA dAtabase for Regulatory Grade micrObial Sequences (FDA-ARGOS): Supporting development and validation of Infectious Disease Dx tests.</title>
        <authorList>
            <person name="Turner S."/>
            <person name="Byrd R."/>
            <person name="Tallon L."/>
            <person name="Sadzewicz L."/>
            <person name="Vavikolanu K."/>
            <person name="Mehta A."/>
            <person name="Aluvathingal J."/>
            <person name="Nadendla S."/>
            <person name="Myers T."/>
            <person name="Yan Y."/>
            <person name="Sichtig H."/>
        </authorList>
    </citation>
    <scope>NUCLEOTIDE SEQUENCE [LARGE SCALE GENOMIC DNA]</scope>
    <source>
        <strain evidence="2 3">FDAARGOS_741</strain>
    </source>
</reference>
<protein>
    <submittedName>
        <fullName evidence="2">Uncharacterized protein</fullName>
    </submittedName>
</protein>
<keyword evidence="1" id="KW-0812">Transmembrane</keyword>
<accession>A0AAP9HE16</accession>
<evidence type="ECO:0000313" key="2">
    <source>
        <dbReference type="EMBL" id="QGS09757.1"/>
    </source>
</evidence>
<keyword evidence="3" id="KW-1185">Reference proteome</keyword>
<evidence type="ECO:0000313" key="3">
    <source>
        <dbReference type="Proteomes" id="UP000425411"/>
    </source>
</evidence>
<evidence type="ECO:0000256" key="1">
    <source>
        <dbReference type="SAM" id="Phobius"/>
    </source>
</evidence>
<feature type="transmembrane region" description="Helical" evidence="1">
    <location>
        <begin position="15"/>
        <end position="37"/>
    </location>
</feature>
<dbReference type="EMBL" id="CP046314">
    <property type="protein sequence ID" value="QGS09757.1"/>
    <property type="molecule type" value="Genomic_DNA"/>
</dbReference>
<organism evidence="2 3">
    <name type="scientific">Gemella morbillorum</name>
    <dbReference type="NCBI Taxonomy" id="29391"/>
    <lineage>
        <taxon>Bacteria</taxon>
        <taxon>Bacillati</taxon>
        <taxon>Bacillota</taxon>
        <taxon>Bacilli</taxon>
        <taxon>Bacillales</taxon>
        <taxon>Gemellaceae</taxon>
        <taxon>Gemella</taxon>
    </lineage>
</organism>